<organism evidence="2 3">
    <name type="scientific">Spirosoma profusum</name>
    <dbReference type="NCBI Taxonomy" id="2771354"/>
    <lineage>
        <taxon>Bacteria</taxon>
        <taxon>Pseudomonadati</taxon>
        <taxon>Bacteroidota</taxon>
        <taxon>Cytophagia</taxon>
        <taxon>Cytophagales</taxon>
        <taxon>Cytophagaceae</taxon>
        <taxon>Spirosoma</taxon>
    </lineage>
</organism>
<dbReference type="EMBL" id="JACWZY010000026">
    <property type="protein sequence ID" value="MBD2703901.1"/>
    <property type="molecule type" value="Genomic_DNA"/>
</dbReference>
<reference evidence="2" key="1">
    <citation type="submission" date="2020-09" db="EMBL/GenBank/DDBJ databases">
        <authorList>
            <person name="Kim M.K."/>
        </authorList>
    </citation>
    <scope>NUCLEOTIDE SEQUENCE</scope>
    <source>
        <strain evidence="2">BT702</strain>
    </source>
</reference>
<dbReference type="Gene3D" id="3.10.290.30">
    <property type="entry name" value="MM3350-like"/>
    <property type="match status" value="1"/>
</dbReference>
<dbReference type="PANTHER" id="PTHR41878">
    <property type="entry name" value="LEXA REPRESSOR-RELATED"/>
    <property type="match status" value="1"/>
</dbReference>
<feature type="domain" description="Plasmid pRiA4b Orf3-like" evidence="1">
    <location>
        <begin position="4"/>
        <end position="175"/>
    </location>
</feature>
<dbReference type="Pfam" id="PF07929">
    <property type="entry name" value="PRiA4_ORF3"/>
    <property type="match status" value="1"/>
</dbReference>
<comment type="caution">
    <text evidence="2">The sequence shown here is derived from an EMBL/GenBank/DDBJ whole genome shotgun (WGS) entry which is preliminary data.</text>
</comment>
<dbReference type="Proteomes" id="UP000598820">
    <property type="component" value="Unassembled WGS sequence"/>
</dbReference>
<protein>
    <submittedName>
        <fullName evidence="2">Plasmid pRiA4b ORF-3 family protein</fullName>
    </submittedName>
</protein>
<keyword evidence="3" id="KW-1185">Reference proteome</keyword>
<accession>A0A927ASI4</accession>
<evidence type="ECO:0000259" key="1">
    <source>
        <dbReference type="Pfam" id="PF07929"/>
    </source>
</evidence>
<dbReference type="InterPro" id="IPR024047">
    <property type="entry name" value="MM3350-like_sf"/>
</dbReference>
<dbReference type="InterPro" id="IPR012912">
    <property type="entry name" value="Plasmid_pRiA4b_Orf3-like"/>
</dbReference>
<evidence type="ECO:0000313" key="3">
    <source>
        <dbReference type="Proteomes" id="UP000598820"/>
    </source>
</evidence>
<sequence>MDNIIQVKISLRGTKPLIWRRILVEKTSTFDALHEVIQIAMGWTNSHLHEFTADGVRIGQPLDEFDMDYGEKLIDETTVTLESVLTNGTQTVGYTYDFGDSWEHTLVVEKWLPVDAAIRYPMCTGGKLNCPPEDCGGIPGFYELLRIINDKGHPERQEMLEWLGGDYDAKAFDWQEVNQHLTALFHSSTD</sequence>
<evidence type="ECO:0000313" key="2">
    <source>
        <dbReference type="EMBL" id="MBD2703901.1"/>
    </source>
</evidence>
<dbReference type="PANTHER" id="PTHR41878:SF1">
    <property type="entry name" value="TNPR PROTEIN"/>
    <property type="match status" value="1"/>
</dbReference>
<dbReference type="RefSeq" id="WP_190890022.1">
    <property type="nucleotide sequence ID" value="NZ_JACWZY010000026.1"/>
</dbReference>
<dbReference type="SUPFAM" id="SSF159941">
    <property type="entry name" value="MM3350-like"/>
    <property type="match status" value="1"/>
</dbReference>
<proteinExistence type="predicted"/>
<dbReference type="AlphaFoldDB" id="A0A927ASI4"/>
<gene>
    <name evidence="2" type="ORF">IC229_24870</name>
</gene>
<name>A0A927ASI4_9BACT</name>